<dbReference type="Pfam" id="PF13376">
    <property type="entry name" value="OmdA"/>
    <property type="match status" value="1"/>
</dbReference>
<dbReference type="AlphaFoldDB" id="A0A1Q9LKQ1"/>
<evidence type="ECO:0008006" key="3">
    <source>
        <dbReference type="Google" id="ProtNLM"/>
    </source>
</evidence>
<keyword evidence="2" id="KW-1185">Reference proteome</keyword>
<reference evidence="1 2" key="1">
    <citation type="submission" date="2016-10" db="EMBL/GenBank/DDBJ databases">
        <title>The Draft Genome Sequence of Actinokineospora bangkokensis 44EHWT reveals the biosynthetic pathway of antifungal compounds Thailandins with unusual extender unit butylmalonyl-CoA.</title>
        <authorList>
            <person name="Greule A."/>
            <person name="Intra B."/>
            <person name="Flemming S."/>
            <person name="Rommel M.G."/>
            <person name="Panbangred W."/>
            <person name="Bechthold A."/>
        </authorList>
    </citation>
    <scope>NUCLEOTIDE SEQUENCE [LARGE SCALE GENOMIC DNA]</scope>
    <source>
        <strain evidence="1 2">44EHW</strain>
    </source>
</reference>
<accession>A0A1Q9LKQ1</accession>
<proteinExistence type="predicted"/>
<gene>
    <name evidence="1" type="ORF">BJP25_21420</name>
</gene>
<organism evidence="1 2">
    <name type="scientific">Actinokineospora bangkokensis</name>
    <dbReference type="NCBI Taxonomy" id="1193682"/>
    <lineage>
        <taxon>Bacteria</taxon>
        <taxon>Bacillati</taxon>
        <taxon>Actinomycetota</taxon>
        <taxon>Actinomycetes</taxon>
        <taxon>Pseudonocardiales</taxon>
        <taxon>Pseudonocardiaceae</taxon>
        <taxon>Actinokineospora</taxon>
    </lineage>
</organism>
<comment type="caution">
    <text evidence="1">The sequence shown here is derived from an EMBL/GenBank/DDBJ whole genome shotgun (WGS) entry which is preliminary data.</text>
</comment>
<dbReference type="STRING" id="1193682.BJP25_21420"/>
<evidence type="ECO:0000313" key="2">
    <source>
        <dbReference type="Proteomes" id="UP000186040"/>
    </source>
</evidence>
<dbReference type="EMBL" id="MKQR01000016">
    <property type="protein sequence ID" value="OLR92612.1"/>
    <property type="molecule type" value="Genomic_DNA"/>
</dbReference>
<evidence type="ECO:0000313" key="1">
    <source>
        <dbReference type="EMBL" id="OLR92612.1"/>
    </source>
</evidence>
<protein>
    <recommendedName>
        <fullName evidence="3">DUF1905 domain-containing protein</fullName>
    </recommendedName>
</protein>
<name>A0A1Q9LKQ1_9PSEU</name>
<dbReference type="Proteomes" id="UP000186040">
    <property type="component" value="Unassembled WGS sequence"/>
</dbReference>
<sequence length="159" mass="17558">MGRWIEFDGLLDLFPWGRNIYTIVYLDDTLHEAVAAAATRRVEGHLDAVAVNLGVNKADVAPRPFLYVGAALQRKLDAGTGDIVTCRLRPADPDHVPVPADVEAALNAAGQYDTFTRRRPAQRRQLLQPIEDAALDATRLRRIQALVRALQSTPPTDPR</sequence>